<gene>
    <name evidence="1" type="ORF">EA71_01319</name>
</gene>
<name>A0A367CD36_9ENTE</name>
<protein>
    <submittedName>
        <fullName evidence="1">Uncharacterized protein</fullName>
    </submittedName>
</protein>
<proteinExistence type="predicted"/>
<comment type="caution">
    <text evidence="1">The sequence shown here is derived from an EMBL/GenBank/DDBJ whole genome shotgun (WGS) entry which is preliminary data.</text>
</comment>
<dbReference type="AlphaFoldDB" id="A0A367CD36"/>
<accession>A0A367CD36</accession>
<dbReference type="Proteomes" id="UP000252797">
    <property type="component" value="Unassembled WGS sequence"/>
</dbReference>
<organism evidence="1 2">
    <name type="scientific">Enterococcus durans</name>
    <dbReference type="NCBI Taxonomy" id="53345"/>
    <lineage>
        <taxon>Bacteria</taxon>
        <taxon>Bacillati</taxon>
        <taxon>Bacillota</taxon>
        <taxon>Bacilli</taxon>
        <taxon>Lactobacillales</taxon>
        <taxon>Enterococcaceae</taxon>
        <taxon>Enterococcus</taxon>
    </lineage>
</organism>
<evidence type="ECO:0000313" key="1">
    <source>
        <dbReference type="EMBL" id="RCA10567.1"/>
    </source>
</evidence>
<dbReference type="EMBL" id="LEPB01000004">
    <property type="protein sequence ID" value="RCA10567.1"/>
    <property type="molecule type" value="Genomic_DNA"/>
</dbReference>
<reference evidence="1 2" key="1">
    <citation type="submission" date="2015-06" db="EMBL/GenBank/DDBJ databases">
        <title>The Genome Sequence of Enterococcus durans 4EA1.</title>
        <authorList>
            <consortium name="The Broad Institute Genomics Platform"/>
            <consortium name="The Broad Institute Genome Sequencing Center for Infectious Disease"/>
            <person name="Earl A.M."/>
            <person name="Van Tyne D."/>
            <person name="Lebreton F."/>
            <person name="Saavedra J.T."/>
            <person name="Gilmore M.S."/>
            <person name="Manson Mcguire A."/>
            <person name="Clock S."/>
            <person name="Crupain M."/>
            <person name="Rangan U."/>
            <person name="Young S."/>
            <person name="Abouelleil A."/>
            <person name="Cao P."/>
            <person name="Chapman S.B."/>
            <person name="Griggs A."/>
            <person name="Priest M."/>
            <person name="Shea T."/>
            <person name="Wortman J."/>
            <person name="Nusbaum C."/>
            <person name="Birren B."/>
        </authorList>
    </citation>
    <scope>NUCLEOTIDE SEQUENCE [LARGE SCALE GENOMIC DNA]</scope>
    <source>
        <strain evidence="1 2">4EA1</strain>
    </source>
</reference>
<sequence length="32" mass="3679">MSGVLREIGVFARSLASISKFEFKEIHLKKEQ</sequence>
<evidence type="ECO:0000313" key="2">
    <source>
        <dbReference type="Proteomes" id="UP000252797"/>
    </source>
</evidence>